<dbReference type="InterPro" id="IPR015943">
    <property type="entry name" value="WD40/YVTN_repeat-like_dom_sf"/>
</dbReference>
<dbReference type="RefSeq" id="WP_135575989.1">
    <property type="nucleotide sequence ID" value="NZ_RQGA01000003.1"/>
</dbReference>
<dbReference type="InterPro" id="IPR011044">
    <property type="entry name" value="Quino_amine_DH_bsu"/>
</dbReference>
<evidence type="ECO:0000313" key="2">
    <source>
        <dbReference type="Proteomes" id="UP000298125"/>
    </source>
</evidence>
<accession>A0A4R9JJX7</accession>
<dbReference type="Gene3D" id="2.130.10.10">
    <property type="entry name" value="YVTN repeat-like/Quinoprotein amine dehydrogenase"/>
    <property type="match status" value="1"/>
</dbReference>
<dbReference type="Proteomes" id="UP000298125">
    <property type="component" value="Unassembled WGS sequence"/>
</dbReference>
<comment type="caution">
    <text evidence="1">The sequence shown here is derived from an EMBL/GenBank/DDBJ whole genome shotgun (WGS) entry which is preliminary data.</text>
</comment>
<name>A0A4R9JJX7_9LEPT</name>
<dbReference type="OrthoDB" id="314564at2"/>
<proteinExistence type="predicted"/>
<protein>
    <recommendedName>
        <fullName evidence="3">WD40 repeat domain-containing protein</fullName>
    </recommendedName>
</protein>
<dbReference type="SUPFAM" id="SSF50969">
    <property type="entry name" value="YVTN repeat-like/Quinoprotein amine dehydrogenase"/>
    <property type="match status" value="1"/>
</dbReference>
<keyword evidence="2" id="KW-1185">Reference proteome</keyword>
<reference evidence="1" key="1">
    <citation type="journal article" date="2019" name="PLoS Negl. Trop. Dis.">
        <title>Revisiting the worldwide diversity of Leptospira species in the environment.</title>
        <authorList>
            <person name="Vincent A.T."/>
            <person name="Schiettekatte O."/>
            <person name="Bourhy P."/>
            <person name="Veyrier F.J."/>
            <person name="Picardeau M."/>
        </authorList>
    </citation>
    <scope>NUCLEOTIDE SEQUENCE [LARGE SCALE GENOMIC DNA]</scope>
    <source>
        <strain evidence="1">201702692</strain>
    </source>
</reference>
<evidence type="ECO:0000313" key="1">
    <source>
        <dbReference type="EMBL" id="TGL44344.1"/>
    </source>
</evidence>
<dbReference type="EMBL" id="RQGA01000003">
    <property type="protein sequence ID" value="TGL44344.1"/>
    <property type="molecule type" value="Genomic_DNA"/>
</dbReference>
<organism evidence="1 2">
    <name type="scientific">Leptospira perdikensis</name>
    <dbReference type="NCBI Taxonomy" id="2484948"/>
    <lineage>
        <taxon>Bacteria</taxon>
        <taxon>Pseudomonadati</taxon>
        <taxon>Spirochaetota</taxon>
        <taxon>Spirochaetia</taxon>
        <taxon>Leptospirales</taxon>
        <taxon>Leptospiraceae</taxon>
        <taxon>Leptospira</taxon>
    </lineage>
</organism>
<evidence type="ECO:0008006" key="3">
    <source>
        <dbReference type="Google" id="ProtNLM"/>
    </source>
</evidence>
<dbReference type="AlphaFoldDB" id="A0A4R9JJX7"/>
<gene>
    <name evidence="1" type="ORF">EHQ49_02385</name>
</gene>
<sequence>MRQYLTLIGILFLSLWASPTPGFGFPTISRERTNTADPNAAWQIHSRITPNIDGQNIFSIQYHNDGKSAIIGTTDFYIYRISLLDGSLIWKVQAKMYYQKEFDGPKIFDVSPDGKTFLSFGQTDPERQSSERYLVLRSSDNGSITKKFPAEFSTFYSHTADIDYRYPGDESKDNREAAGLSPNWIQTIDNAKYIDGGRKILVSYKHNMDGPHFYDRRLVVYETNSGKKLNEFQLTSDPESADWTQPAGFEIAHHQFSYLHVNKRNTIIYGNAHGRIHEVNESVMVQNSMIPLVEEKPAGPIVYIPLSTSSDLETKDRQTVRSVTVSPDGKILYCSAGIEGGYIQVYGYNLETKKELFQSSFFDAGELIAPSNDILIIGGLFSSGKFNIVDTKKGILLFASNDEDTYIHPYIFSVHPKLREVLTLSSGNELLILRPRGAVSPW</sequence>